<dbReference type="RefSeq" id="WP_166251166.1">
    <property type="nucleotide sequence ID" value="NZ_JAAMOW010000001.1"/>
</dbReference>
<dbReference type="SUPFAM" id="SSF55083">
    <property type="entry name" value="6-hydroxymethyl-7,8-dihydropterin pyrophosphokinase, HPPK"/>
    <property type="match status" value="1"/>
</dbReference>
<dbReference type="GO" id="GO:0005524">
    <property type="term" value="F:ATP binding"/>
    <property type="evidence" value="ECO:0007669"/>
    <property type="project" value="UniProtKB-KW"/>
</dbReference>
<evidence type="ECO:0000256" key="10">
    <source>
        <dbReference type="ARBA" id="ARBA00029409"/>
    </source>
</evidence>
<keyword evidence="5 14" id="KW-0808">Transferase</keyword>
<dbReference type="GO" id="GO:0016301">
    <property type="term" value="F:kinase activity"/>
    <property type="evidence" value="ECO:0007669"/>
    <property type="project" value="UniProtKB-KW"/>
</dbReference>
<comment type="pathway">
    <text evidence="1">Cofactor biosynthesis; tetrahydrofolate biosynthesis; 2-amino-4-hydroxy-6-hydroxymethyl-7,8-dihydropteridine diphosphate from 7,8-dihydroneopterin triphosphate: step 4/4.</text>
</comment>
<dbReference type="InterPro" id="IPR000550">
    <property type="entry name" value="Hppk"/>
</dbReference>
<dbReference type="InterPro" id="IPR035907">
    <property type="entry name" value="Hppk_sf"/>
</dbReference>
<evidence type="ECO:0000313" key="15">
    <source>
        <dbReference type="Proteomes" id="UP000472676"/>
    </source>
</evidence>
<dbReference type="PANTHER" id="PTHR43071:SF1">
    <property type="entry name" value="2-AMINO-4-HYDROXY-6-HYDROXYMETHYLDIHYDROPTERIDINE PYROPHOSPHOKINASE"/>
    <property type="match status" value="1"/>
</dbReference>
<comment type="function">
    <text evidence="10">Catalyzes the transfer of pyrophosphate from adenosine triphosphate (ATP) to 6-hydroxymethyl-7,8-dihydropterin, an enzymatic step in folate biosynthesis pathway.</text>
</comment>
<feature type="domain" description="7,8-dihydro-6-hydroxymethylpterin-pyrophosphokinase" evidence="13">
    <location>
        <begin position="87"/>
        <end position="98"/>
    </location>
</feature>
<comment type="caution">
    <text evidence="14">The sequence shown here is derived from an EMBL/GenBank/DDBJ whole genome shotgun (WGS) entry which is preliminary data.</text>
</comment>
<evidence type="ECO:0000256" key="7">
    <source>
        <dbReference type="ARBA" id="ARBA00022777"/>
    </source>
</evidence>
<evidence type="ECO:0000256" key="1">
    <source>
        <dbReference type="ARBA" id="ARBA00005051"/>
    </source>
</evidence>
<dbReference type="GO" id="GO:0046656">
    <property type="term" value="P:folic acid biosynthetic process"/>
    <property type="evidence" value="ECO:0007669"/>
    <property type="project" value="UniProtKB-KW"/>
</dbReference>
<dbReference type="AlphaFoldDB" id="A0A6M2BNL4"/>
<organism evidence="14 15">
    <name type="scientific">Solimonas terrae</name>
    <dbReference type="NCBI Taxonomy" id="1396819"/>
    <lineage>
        <taxon>Bacteria</taxon>
        <taxon>Pseudomonadati</taxon>
        <taxon>Pseudomonadota</taxon>
        <taxon>Gammaproteobacteria</taxon>
        <taxon>Nevskiales</taxon>
        <taxon>Nevskiaceae</taxon>
        <taxon>Solimonas</taxon>
    </lineage>
</organism>
<gene>
    <name evidence="14" type="primary">folK</name>
    <name evidence="14" type="ORF">G7Y85_02435</name>
</gene>
<dbReference type="EC" id="2.7.6.3" evidence="3"/>
<comment type="similarity">
    <text evidence="2">Belongs to the HPPK family.</text>
</comment>
<evidence type="ECO:0000256" key="8">
    <source>
        <dbReference type="ARBA" id="ARBA00022840"/>
    </source>
</evidence>
<dbReference type="PANTHER" id="PTHR43071">
    <property type="entry name" value="2-AMINO-4-HYDROXY-6-HYDROXYMETHYLDIHYDROPTERIDINE PYROPHOSPHOKINASE"/>
    <property type="match status" value="1"/>
</dbReference>
<reference evidence="14 15" key="1">
    <citation type="journal article" date="2014" name="Int. J. Syst. Evol. Microbiol.">
        <title>Solimonas terrae sp. nov., isolated from soil.</title>
        <authorList>
            <person name="Kim S.J."/>
            <person name="Moon J.Y."/>
            <person name="Weon H.Y."/>
            <person name="Ahn J.H."/>
            <person name="Chen W.M."/>
            <person name="Kwon S.W."/>
        </authorList>
    </citation>
    <scope>NUCLEOTIDE SEQUENCE [LARGE SCALE GENOMIC DNA]</scope>
    <source>
        <strain evidence="14 15">KIS83-12</strain>
    </source>
</reference>
<keyword evidence="7 14" id="KW-0418">Kinase</keyword>
<dbReference type="Proteomes" id="UP000472676">
    <property type="component" value="Unassembled WGS sequence"/>
</dbReference>
<evidence type="ECO:0000256" key="3">
    <source>
        <dbReference type="ARBA" id="ARBA00013253"/>
    </source>
</evidence>
<evidence type="ECO:0000256" key="6">
    <source>
        <dbReference type="ARBA" id="ARBA00022741"/>
    </source>
</evidence>
<dbReference type="NCBIfam" id="TIGR01498">
    <property type="entry name" value="folK"/>
    <property type="match status" value="1"/>
</dbReference>
<evidence type="ECO:0000256" key="2">
    <source>
        <dbReference type="ARBA" id="ARBA00005810"/>
    </source>
</evidence>
<keyword evidence="8" id="KW-0067">ATP-binding</keyword>
<evidence type="ECO:0000256" key="12">
    <source>
        <dbReference type="ARBA" id="ARBA00033413"/>
    </source>
</evidence>
<proteinExistence type="inferred from homology"/>
<sequence>MNFRAHIGLGANLEAPARRLRWALAALSGLGEIEASSALFRSAPMGPREQPDFCNAVCILRTALSPLELMRALLDLERTAGRVREQRWGPRTLDLDLLHVDGVALQTAELQLPHPGIGQRNFVLVPWAQIAADLVVPGVGCIGELAALIGATGLWPWRDAD</sequence>
<evidence type="ECO:0000256" key="11">
    <source>
        <dbReference type="ARBA" id="ARBA00029766"/>
    </source>
</evidence>
<dbReference type="Pfam" id="PF01288">
    <property type="entry name" value="HPPK"/>
    <property type="match status" value="1"/>
</dbReference>
<evidence type="ECO:0000259" key="13">
    <source>
        <dbReference type="PROSITE" id="PS00794"/>
    </source>
</evidence>
<dbReference type="GO" id="GO:0046654">
    <property type="term" value="P:tetrahydrofolate biosynthetic process"/>
    <property type="evidence" value="ECO:0007669"/>
    <property type="project" value="UniProtKB-UniPathway"/>
</dbReference>
<name>A0A6M2BNL4_9GAMM</name>
<dbReference type="PROSITE" id="PS00794">
    <property type="entry name" value="HPPK"/>
    <property type="match status" value="1"/>
</dbReference>
<evidence type="ECO:0000256" key="4">
    <source>
        <dbReference type="ARBA" id="ARBA00016218"/>
    </source>
</evidence>
<dbReference type="CDD" id="cd00483">
    <property type="entry name" value="HPPK"/>
    <property type="match status" value="1"/>
</dbReference>
<evidence type="ECO:0000256" key="5">
    <source>
        <dbReference type="ARBA" id="ARBA00022679"/>
    </source>
</evidence>
<dbReference type="EMBL" id="JAAMOW010000001">
    <property type="protein sequence ID" value="NGY03613.1"/>
    <property type="molecule type" value="Genomic_DNA"/>
</dbReference>
<keyword evidence="9" id="KW-0289">Folate biosynthesis</keyword>
<dbReference type="GO" id="GO:0003848">
    <property type="term" value="F:2-amino-4-hydroxy-6-hydroxymethyldihydropteridine diphosphokinase activity"/>
    <property type="evidence" value="ECO:0007669"/>
    <property type="project" value="UniProtKB-EC"/>
</dbReference>
<protein>
    <recommendedName>
        <fullName evidence="4">2-amino-4-hydroxy-6-hydroxymethyldihydropteridine pyrophosphokinase</fullName>
        <ecNumber evidence="3">2.7.6.3</ecNumber>
    </recommendedName>
    <alternativeName>
        <fullName evidence="11">6-hydroxymethyl-7,8-dihydropterin pyrophosphokinase</fullName>
    </alternativeName>
    <alternativeName>
        <fullName evidence="12">7,8-dihydro-6-hydroxymethylpterin-pyrophosphokinase</fullName>
    </alternativeName>
</protein>
<accession>A0A6M2BNL4</accession>
<keyword evidence="6" id="KW-0547">Nucleotide-binding</keyword>
<keyword evidence="15" id="KW-1185">Reference proteome</keyword>
<dbReference type="Gene3D" id="3.30.70.560">
    <property type="entry name" value="7,8-Dihydro-6-hydroxymethylpterin-pyrophosphokinase HPPK"/>
    <property type="match status" value="1"/>
</dbReference>
<dbReference type="UniPathway" id="UPA00077">
    <property type="reaction ID" value="UER00155"/>
</dbReference>
<evidence type="ECO:0000256" key="9">
    <source>
        <dbReference type="ARBA" id="ARBA00022909"/>
    </source>
</evidence>
<evidence type="ECO:0000313" key="14">
    <source>
        <dbReference type="EMBL" id="NGY03613.1"/>
    </source>
</evidence>